<name>A0A0C9ZFV8_9AGAM</name>
<proteinExistence type="predicted"/>
<dbReference type="AlphaFoldDB" id="A0A0C9ZFV8"/>
<reference evidence="2" key="2">
    <citation type="submission" date="2015-01" db="EMBL/GenBank/DDBJ databases">
        <title>Evolutionary Origins and Diversification of the Mycorrhizal Mutualists.</title>
        <authorList>
            <consortium name="DOE Joint Genome Institute"/>
            <consortium name="Mycorrhizal Genomics Consortium"/>
            <person name="Kohler A."/>
            <person name="Kuo A."/>
            <person name="Nagy L.G."/>
            <person name="Floudas D."/>
            <person name="Copeland A."/>
            <person name="Barry K.W."/>
            <person name="Cichocki N."/>
            <person name="Veneault-Fourrey C."/>
            <person name="LaButti K."/>
            <person name="Lindquist E.A."/>
            <person name="Lipzen A."/>
            <person name="Lundell T."/>
            <person name="Morin E."/>
            <person name="Murat C."/>
            <person name="Riley R."/>
            <person name="Ohm R."/>
            <person name="Sun H."/>
            <person name="Tunlid A."/>
            <person name="Henrissat B."/>
            <person name="Grigoriev I.V."/>
            <person name="Hibbett D.S."/>
            <person name="Martin F."/>
        </authorList>
    </citation>
    <scope>NUCLEOTIDE SEQUENCE [LARGE SCALE GENOMIC DNA]</scope>
    <source>
        <strain evidence="2">441</strain>
    </source>
</reference>
<dbReference type="OrthoDB" id="5946233at2759"/>
<dbReference type="STRING" id="765257.A0A0C9ZFV8"/>
<feature type="non-terminal residue" evidence="1">
    <location>
        <position position="1"/>
    </location>
</feature>
<protein>
    <submittedName>
        <fullName evidence="1">Uncharacterized protein</fullName>
    </submittedName>
</protein>
<evidence type="ECO:0000313" key="2">
    <source>
        <dbReference type="Proteomes" id="UP000054018"/>
    </source>
</evidence>
<evidence type="ECO:0000313" key="1">
    <source>
        <dbReference type="EMBL" id="KIK28196.1"/>
    </source>
</evidence>
<keyword evidence="2" id="KW-1185">Reference proteome</keyword>
<organism evidence="1 2">
    <name type="scientific">Pisolithus microcarpus 441</name>
    <dbReference type="NCBI Taxonomy" id="765257"/>
    <lineage>
        <taxon>Eukaryota</taxon>
        <taxon>Fungi</taxon>
        <taxon>Dikarya</taxon>
        <taxon>Basidiomycota</taxon>
        <taxon>Agaricomycotina</taxon>
        <taxon>Agaricomycetes</taxon>
        <taxon>Agaricomycetidae</taxon>
        <taxon>Boletales</taxon>
        <taxon>Sclerodermatineae</taxon>
        <taxon>Pisolithaceae</taxon>
        <taxon>Pisolithus</taxon>
    </lineage>
</organism>
<dbReference type="EMBL" id="KN833693">
    <property type="protein sequence ID" value="KIK28196.1"/>
    <property type="molecule type" value="Genomic_DNA"/>
</dbReference>
<gene>
    <name evidence="1" type="ORF">PISMIDRAFT_76947</name>
</gene>
<dbReference type="Proteomes" id="UP000054018">
    <property type="component" value="Unassembled WGS sequence"/>
</dbReference>
<dbReference type="HOGENOM" id="CLU_2419090_0_0_1"/>
<accession>A0A0C9ZFV8</accession>
<reference evidence="1 2" key="1">
    <citation type="submission" date="2014-04" db="EMBL/GenBank/DDBJ databases">
        <authorList>
            <consortium name="DOE Joint Genome Institute"/>
            <person name="Kuo A."/>
            <person name="Kohler A."/>
            <person name="Costa M.D."/>
            <person name="Nagy L.G."/>
            <person name="Floudas D."/>
            <person name="Copeland A."/>
            <person name="Barry K.W."/>
            <person name="Cichocki N."/>
            <person name="Veneault-Fourrey C."/>
            <person name="LaButti K."/>
            <person name="Lindquist E.A."/>
            <person name="Lipzen A."/>
            <person name="Lundell T."/>
            <person name="Morin E."/>
            <person name="Murat C."/>
            <person name="Sun H."/>
            <person name="Tunlid A."/>
            <person name="Henrissat B."/>
            <person name="Grigoriev I.V."/>
            <person name="Hibbett D.S."/>
            <person name="Martin F."/>
            <person name="Nordberg H.P."/>
            <person name="Cantor M.N."/>
            <person name="Hua S.X."/>
        </authorList>
    </citation>
    <scope>NUCLEOTIDE SEQUENCE [LARGE SCALE GENOMIC DNA]</scope>
    <source>
        <strain evidence="1 2">441</strain>
    </source>
</reference>
<sequence length="92" mass="10908">MPEIAWSQLRRRFSPGFESLLDTGVDAGWYDPDNMLQLMVFHWVFIPWLQVKLNNYQDRINNSRKRRDKRKVLPHGIPELIYTCPGDYGALD</sequence>